<feature type="region of interest" description="Disordered" evidence="1">
    <location>
        <begin position="238"/>
        <end position="305"/>
    </location>
</feature>
<protein>
    <recommendedName>
        <fullName evidence="4">snRNA-activating protein complex subunit 1</fullName>
    </recommendedName>
</protein>
<reference evidence="2" key="3">
    <citation type="submission" date="2025-09" db="UniProtKB">
        <authorList>
            <consortium name="Ensembl"/>
        </authorList>
    </citation>
    <scope>IDENTIFICATION</scope>
</reference>
<accession>A0A8C5N4H8</accession>
<dbReference type="Ensembl" id="ENSGWIT00000032351.1">
    <property type="protein sequence ID" value="ENSGWIP00000029640.1"/>
    <property type="gene ID" value="ENSGWIG00000015485.1"/>
</dbReference>
<evidence type="ECO:0000256" key="1">
    <source>
        <dbReference type="SAM" id="MobiDB-lite"/>
    </source>
</evidence>
<dbReference type="GO" id="GO:0042796">
    <property type="term" value="P:snRNA transcription by RNA polymerase III"/>
    <property type="evidence" value="ECO:0007669"/>
    <property type="project" value="TreeGrafter"/>
</dbReference>
<dbReference type="GO" id="GO:0043565">
    <property type="term" value="F:sequence-specific DNA binding"/>
    <property type="evidence" value="ECO:0007669"/>
    <property type="project" value="TreeGrafter"/>
</dbReference>
<feature type="compositionally biased region" description="Acidic residues" evidence="1">
    <location>
        <begin position="243"/>
        <end position="253"/>
    </location>
</feature>
<dbReference type="GO" id="GO:0042795">
    <property type="term" value="P:snRNA transcription by RNA polymerase II"/>
    <property type="evidence" value="ECO:0007669"/>
    <property type="project" value="TreeGrafter"/>
</dbReference>
<sequence>MPLTAPVYSDSFDGLLAEDVGELLARFQHSDSVRYSVFSAVWREMRFSEVFMGINSSAEQRRFTKLTLDTAVKYFQPPYSYQIRVGGLYLLFGLYHAQLCHPPVKIRFCLHDWIHVQNFLRDSVEFGHHDVVYVYQRLLASKAVHFTAMTHFLSFQKFKKQRMNPVCSEFLSRTMAVLDLRSSDLLEEVGHIQNQYETMKEASVEVRGQVSVTHRDLGSRLRDCMTEFISWQEKAFSVQNQDQEGEDEEEEESTTSSGRARLLESIKQRSYGSIRGESRTSRSKRPRRVETVEEVKVTRRKGRPESLRIRTRKKLGVEQQEDGGHPWSLGRTAVKWDFKNHRNWLKVAN</sequence>
<feature type="compositionally biased region" description="Basic and acidic residues" evidence="1">
    <location>
        <begin position="288"/>
        <end position="305"/>
    </location>
</feature>
<dbReference type="PANTHER" id="PTHR15131:SF3">
    <property type="entry name" value="SNRNA-ACTIVATING PROTEIN COMPLEX SUBUNIT 1"/>
    <property type="match status" value="1"/>
</dbReference>
<dbReference type="PANTHER" id="PTHR15131">
    <property type="entry name" value="SMALL NUCLEAR RNA ACTIVATING COMPLEX, POLYPEPTIDE 1"/>
    <property type="match status" value="1"/>
</dbReference>
<proteinExistence type="predicted"/>
<dbReference type="AlphaFoldDB" id="A0A8C5N4H8"/>
<reference evidence="2" key="2">
    <citation type="submission" date="2025-08" db="UniProtKB">
        <authorList>
            <consortium name="Ensembl"/>
        </authorList>
    </citation>
    <scope>IDENTIFICATION</scope>
</reference>
<keyword evidence="3" id="KW-1185">Reference proteome</keyword>
<organism evidence="2 3">
    <name type="scientific">Gouania willdenowi</name>
    <name type="common">Blunt-snouted clingfish</name>
    <name type="synonym">Lepadogaster willdenowi</name>
    <dbReference type="NCBI Taxonomy" id="441366"/>
    <lineage>
        <taxon>Eukaryota</taxon>
        <taxon>Metazoa</taxon>
        <taxon>Chordata</taxon>
        <taxon>Craniata</taxon>
        <taxon>Vertebrata</taxon>
        <taxon>Euteleostomi</taxon>
        <taxon>Actinopterygii</taxon>
        <taxon>Neopterygii</taxon>
        <taxon>Teleostei</taxon>
        <taxon>Neoteleostei</taxon>
        <taxon>Acanthomorphata</taxon>
        <taxon>Ovalentaria</taxon>
        <taxon>Blenniimorphae</taxon>
        <taxon>Blenniiformes</taxon>
        <taxon>Gobiesocoidei</taxon>
        <taxon>Gobiesocidae</taxon>
        <taxon>Gobiesocinae</taxon>
        <taxon>Gouania</taxon>
    </lineage>
</organism>
<dbReference type="Proteomes" id="UP000694680">
    <property type="component" value="Chromosome 10"/>
</dbReference>
<dbReference type="GO" id="GO:0019185">
    <property type="term" value="C:snRNA-activating protein complex"/>
    <property type="evidence" value="ECO:0007669"/>
    <property type="project" value="TreeGrafter"/>
</dbReference>
<dbReference type="Pfam" id="PF09808">
    <property type="entry name" value="SNAPC1"/>
    <property type="match status" value="1"/>
</dbReference>
<name>A0A8C5N4H8_GOUWI</name>
<reference evidence="2" key="1">
    <citation type="submission" date="2020-06" db="EMBL/GenBank/DDBJ databases">
        <authorList>
            <consortium name="Wellcome Sanger Institute Data Sharing"/>
        </authorList>
    </citation>
    <scope>NUCLEOTIDE SEQUENCE [LARGE SCALE GENOMIC DNA]</scope>
</reference>
<evidence type="ECO:0008006" key="4">
    <source>
        <dbReference type="Google" id="ProtNLM"/>
    </source>
</evidence>
<evidence type="ECO:0000313" key="3">
    <source>
        <dbReference type="Proteomes" id="UP000694680"/>
    </source>
</evidence>
<evidence type="ECO:0000313" key="2">
    <source>
        <dbReference type="Ensembl" id="ENSGWIP00000029640.1"/>
    </source>
</evidence>
<dbReference type="InterPro" id="IPR019188">
    <property type="entry name" value="SNAPC1"/>
</dbReference>